<dbReference type="NCBIfam" id="NF007718">
    <property type="entry name" value="PRK10410.2-2"/>
    <property type="match status" value="1"/>
</dbReference>
<accession>A0A366MPA2</accession>
<name>A0A366MPA2_9BACT</name>
<keyword evidence="2" id="KW-1185">Reference proteome</keyword>
<comment type="caution">
    <text evidence="1">The sequence shown here is derived from an EMBL/GenBank/DDBJ whole genome shotgun (WGS) entry which is preliminary data.</text>
</comment>
<dbReference type="EMBL" id="PDKB01000025">
    <property type="protein sequence ID" value="RBQ28055.1"/>
    <property type="molecule type" value="Genomic_DNA"/>
</dbReference>
<gene>
    <name evidence="1" type="ORF">CRU91_11235</name>
</gene>
<reference evidence="1 2" key="1">
    <citation type="submission" date="2017-10" db="EMBL/GenBank/DDBJ databases">
        <title>Genomics of the genus Arcobacter.</title>
        <authorList>
            <person name="Perez-Cataluna A."/>
            <person name="Figueras M.J."/>
        </authorList>
    </citation>
    <scope>NUCLEOTIDE SEQUENCE [LARGE SCALE GENOMIC DNA]</scope>
    <source>
        <strain evidence="1 2">CECT 9230</strain>
    </source>
</reference>
<evidence type="ECO:0000313" key="2">
    <source>
        <dbReference type="Proteomes" id="UP000252669"/>
    </source>
</evidence>
<proteinExistence type="predicted"/>
<protein>
    <recommendedName>
        <fullName evidence="3">Nitrous oxide-regulated protein</fullName>
    </recommendedName>
</protein>
<evidence type="ECO:0000313" key="1">
    <source>
        <dbReference type="EMBL" id="RBQ28055.1"/>
    </source>
</evidence>
<dbReference type="Proteomes" id="UP000252669">
    <property type="component" value="Unassembled WGS sequence"/>
</dbReference>
<dbReference type="RefSeq" id="WP_113895316.1">
    <property type="nucleotide sequence ID" value="NZ_JANJGA010000023.1"/>
</dbReference>
<dbReference type="AlphaFoldDB" id="A0A366MPA2"/>
<dbReference type="Pfam" id="PF11756">
    <property type="entry name" value="YgbA_NO"/>
    <property type="match status" value="1"/>
</dbReference>
<sequence length="115" mass="13902">MTIEKFESEINTLKKFYELFCVNKHENQKKNIVKIEFKNRVFDLELDLCEECFEAINYSFERLQNCPHKIKPRCRKCPNPCYEKQRWKNIANVMKYSAIKLSLSKIKSKVKDLFN</sequence>
<evidence type="ECO:0008006" key="3">
    <source>
        <dbReference type="Google" id="ProtNLM"/>
    </source>
</evidence>
<organism evidence="1 2">
    <name type="scientific">Aliarcobacter vitoriensis</name>
    <dbReference type="NCBI Taxonomy" id="2011099"/>
    <lineage>
        <taxon>Bacteria</taxon>
        <taxon>Pseudomonadati</taxon>
        <taxon>Campylobacterota</taxon>
        <taxon>Epsilonproteobacteria</taxon>
        <taxon>Campylobacterales</taxon>
        <taxon>Arcobacteraceae</taxon>
        <taxon>Aliarcobacter</taxon>
    </lineage>
</organism>
<dbReference type="OrthoDB" id="5344095at2"/>
<dbReference type="InterPro" id="IPR020483">
    <property type="entry name" value="Uncharacterised_YgbA"/>
</dbReference>